<proteinExistence type="predicted"/>
<reference evidence="2" key="1">
    <citation type="submission" date="2021-09" db="EMBL/GenBank/DDBJ databases">
        <title>The genome of Mauremys mutica provides insights into the evolution of semi-aquatic lifestyle.</title>
        <authorList>
            <person name="Gong S."/>
            <person name="Gao Y."/>
        </authorList>
    </citation>
    <scope>NUCLEOTIDE SEQUENCE</scope>
    <source>
        <strain evidence="2">MM-2020</strain>
        <tissue evidence="2">Muscle</tissue>
    </source>
</reference>
<evidence type="ECO:0000256" key="1">
    <source>
        <dbReference type="SAM" id="Phobius"/>
    </source>
</evidence>
<sequence>MSLYSEFWEHFDVLVPDFASFSLPNMVMLFCIFTLLYIFRVLYNQDLTDSYTLLEKHISIINTTFQRGKFTHRRASLGLLHLYDPSEVGGVNSHKSIRRLAPFKIKLHSSYAS</sequence>
<dbReference type="EMBL" id="JAHDVG010000463">
    <property type="protein sequence ID" value="KAH1185318.1"/>
    <property type="molecule type" value="Genomic_DNA"/>
</dbReference>
<protein>
    <submittedName>
        <fullName evidence="2">Uncharacterized protein</fullName>
    </submittedName>
</protein>
<evidence type="ECO:0000313" key="2">
    <source>
        <dbReference type="EMBL" id="KAH1185318.1"/>
    </source>
</evidence>
<gene>
    <name evidence="2" type="ORF">KIL84_018067</name>
</gene>
<keyword evidence="3" id="KW-1185">Reference proteome</keyword>
<keyword evidence="1" id="KW-0472">Membrane</keyword>
<keyword evidence="1" id="KW-0812">Transmembrane</keyword>
<organism evidence="2 3">
    <name type="scientific">Mauremys mutica</name>
    <name type="common">yellowpond turtle</name>
    <dbReference type="NCBI Taxonomy" id="74926"/>
    <lineage>
        <taxon>Eukaryota</taxon>
        <taxon>Metazoa</taxon>
        <taxon>Chordata</taxon>
        <taxon>Craniata</taxon>
        <taxon>Vertebrata</taxon>
        <taxon>Euteleostomi</taxon>
        <taxon>Archelosauria</taxon>
        <taxon>Testudinata</taxon>
        <taxon>Testudines</taxon>
        <taxon>Cryptodira</taxon>
        <taxon>Durocryptodira</taxon>
        <taxon>Testudinoidea</taxon>
        <taxon>Geoemydidae</taxon>
        <taxon>Geoemydinae</taxon>
        <taxon>Mauremys</taxon>
    </lineage>
</organism>
<comment type="caution">
    <text evidence="2">The sequence shown here is derived from an EMBL/GenBank/DDBJ whole genome shotgun (WGS) entry which is preliminary data.</text>
</comment>
<name>A0A9D3XTY9_9SAUR</name>
<dbReference type="AlphaFoldDB" id="A0A9D3XTY9"/>
<accession>A0A9D3XTY9</accession>
<keyword evidence="1" id="KW-1133">Transmembrane helix</keyword>
<evidence type="ECO:0000313" key="3">
    <source>
        <dbReference type="Proteomes" id="UP000827986"/>
    </source>
</evidence>
<feature type="transmembrane region" description="Helical" evidence="1">
    <location>
        <begin position="20"/>
        <end position="39"/>
    </location>
</feature>
<dbReference type="Proteomes" id="UP000827986">
    <property type="component" value="Unassembled WGS sequence"/>
</dbReference>